<dbReference type="NCBIfam" id="NF033707">
    <property type="entry name" value="T9SS_sortase"/>
    <property type="match status" value="1"/>
</dbReference>
<dbReference type="EMBL" id="FRBD01000004">
    <property type="protein sequence ID" value="SHK48287.1"/>
    <property type="molecule type" value="Genomic_DNA"/>
</dbReference>
<organism evidence="3 4">
    <name type="scientific">Xylanibacter ruminicola</name>
    <name type="common">Prevotella ruminicola</name>
    <dbReference type="NCBI Taxonomy" id="839"/>
    <lineage>
        <taxon>Bacteria</taxon>
        <taxon>Pseudomonadati</taxon>
        <taxon>Bacteroidota</taxon>
        <taxon>Bacteroidia</taxon>
        <taxon>Bacteroidales</taxon>
        <taxon>Prevotellaceae</taxon>
        <taxon>Xylanibacter</taxon>
    </lineage>
</organism>
<evidence type="ECO:0000313" key="4">
    <source>
        <dbReference type="Proteomes" id="UP000184130"/>
    </source>
</evidence>
<dbReference type="InterPro" id="IPR029031">
    <property type="entry name" value="Gingipain_N_sf"/>
</dbReference>
<dbReference type="InterPro" id="IPR001769">
    <property type="entry name" value="Gingipain"/>
</dbReference>
<dbReference type="GO" id="GO:0006508">
    <property type="term" value="P:proteolysis"/>
    <property type="evidence" value="ECO:0007669"/>
    <property type="project" value="InterPro"/>
</dbReference>
<dbReference type="Pfam" id="PF01364">
    <property type="entry name" value="Peptidase_C25"/>
    <property type="match status" value="1"/>
</dbReference>
<name>A0A1M6SUG2_XYLRU</name>
<gene>
    <name evidence="3" type="ORF">SAMN05216463_10443</name>
</gene>
<keyword evidence="1" id="KW-0732">Signal</keyword>
<dbReference type="InterPro" id="IPR029030">
    <property type="entry name" value="Caspase-like_dom_sf"/>
</dbReference>
<proteinExistence type="predicted"/>
<evidence type="ECO:0000313" key="3">
    <source>
        <dbReference type="EMBL" id="SHK48287.1"/>
    </source>
</evidence>
<dbReference type="Gene3D" id="3.40.50.1460">
    <property type="match status" value="1"/>
</dbReference>
<dbReference type="Proteomes" id="UP000184130">
    <property type="component" value="Unassembled WGS sequence"/>
</dbReference>
<evidence type="ECO:0000259" key="2">
    <source>
        <dbReference type="Pfam" id="PF01364"/>
    </source>
</evidence>
<dbReference type="SUPFAM" id="SSF52129">
    <property type="entry name" value="Caspase-like"/>
    <property type="match status" value="1"/>
</dbReference>
<protein>
    <submittedName>
        <fullName evidence="3">Por secretion system C-terminal sorting domain-containing protein</fullName>
    </submittedName>
</protein>
<dbReference type="GO" id="GO:0008234">
    <property type="term" value="F:cysteine-type peptidase activity"/>
    <property type="evidence" value="ECO:0007669"/>
    <property type="project" value="InterPro"/>
</dbReference>
<dbReference type="Gene3D" id="3.40.50.10390">
    <property type="entry name" value="Gingipain r, domain 1"/>
    <property type="match status" value="1"/>
</dbReference>
<sequence length="1037" mass="114912">MALLLITFGLAAKAEGRYAEHSVLREGNWAKIRVPESGFYQLSDALIKKAGFSNPSKVKIYGYGGALQPEKLTGDYLTATDDLKEVPTCTIGGKRIFYAQGPVTWSDQTSMERTRNPYSDYGYYFLTEADGEPLTTDSATIVGGNYPANNDYHHLYEVDNYSWFHGGRNLFDKTLFTIGTPQVYTLKASGTNGTIGIALTADADYEATIEVNDSIVATISKKVSLDAYTKADEELYQYQLTGKLKTENCIRITQTAGGNMRLDYIDLQHDTPTPLDFGTLPEPEYVYQITNQDHHADTAVDMVIIIPTSQQTLAQAERLKAHHEQHDGLSVRIVPADELFNEYSSGTPDATAYRRYMKMLYDRASTDSEKPRYLLLFGDGGWDNRMNTSDWSGYSPDDYLLCYESENSFSQVNCYVSDDFYCLLDDGEMIQEGNSYKGQPDVAVGRLPIRTADDAEALVNKIISYANNEYAGSWQNEICMMGDDGNQNSHMKTANKVATLIEQDYPNYNVKKIYWDAYQRTSSSTGYSYPDVTRLIKQQMQSGALMMNYCGHGAAYAMSHELVMKTADFETSQTNYLPLWMTASCDIMPFDGQEDNIGETVMLNRKGGGIAFFGTTRTVYATYNEVMNLAFTRYVLTPGIAIGEAVRLAKCELVSKSTDLTPNKLQYTLLGDPALQLTIPRQEIVVDSINGVSTAQNVKLAAGSVVRIAGHIVNNDDVDTDFNGVVTLSVRDAEETITCRQNDTSETDEPFVYKDRTKTLFQGSDSVADGRFSITFAIPKDISYTDGSGLMTLYAVSSDKTLTASGENESFELIGSQAALTDSIGPSIYCYLNSKSFKNGDKVNPTPYFRAELYDDSGINTSGSSIGHDLELVIDGDPTKTYNLNDYFEFDFGDYRSGSLGFSIPELSVGTHKLQFRAWDILNNSSTAELVFEVTEEAIAEFNVVCSSNPAHGNAQFVITHNRIGSELKVMLDVYDTGGRQVWRQTETVVPTSDTVTVDWNLSVAGGSRLHTGLYLCRFSLNDGNTKTVKLLIKSNN</sequence>
<feature type="domain" description="Gingipain" evidence="2">
    <location>
        <begin position="303"/>
        <end position="677"/>
    </location>
</feature>
<reference evidence="3 4" key="1">
    <citation type="submission" date="2016-11" db="EMBL/GenBank/DDBJ databases">
        <authorList>
            <person name="Jaros S."/>
            <person name="Januszkiewicz K."/>
            <person name="Wedrychowicz H."/>
        </authorList>
    </citation>
    <scope>NUCLEOTIDE SEQUENCE [LARGE SCALE GENOMIC DNA]</scope>
    <source>
        <strain evidence="3 4">KHT3</strain>
    </source>
</reference>
<dbReference type="CDD" id="cd02258">
    <property type="entry name" value="Peptidase_C25_N"/>
    <property type="match status" value="1"/>
</dbReference>
<accession>A0A1M6SUG2</accession>
<evidence type="ECO:0000256" key="1">
    <source>
        <dbReference type="ARBA" id="ARBA00022729"/>
    </source>
</evidence>
<dbReference type="AlphaFoldDB" id="A0A1M6SUG2"/>